<dbReference type="InterPro" id="IPR003410">
    <property type="entry name" value="HYR_dom"/>
</dbReference>
<dbReference type="Pfam" id="PF02494">
    <property type="entry name" value="HYR"/>
    <property type="match status" value="3"/>
</dbReference>
<feature type="domain" description="HYR" evidence="3">
    <location>
        <begin position="521"/>
        <end position="599"/>
    </location>
</feature>
<feature type="domain" description="HYR" evidence="3">
    <location>
        <begin position="352"/>
        <end position="426"/>
    </location>
</feature>
<evidence type="ECO:0000256" key="2">
    <source>
        <dbReference type="SAM" id="SignalP"/>
    </source>
</evidence>
<dbReference type="NCBIfam" id="NF038114">
    <property type="entry name" value="rightmost"/>
    <property type="match status" value="1"/>
</dbReference>
<organism evidence="4 5">
    <name type="scientific">Edaphochlamys debaryana</name>
    <dbReference type="NCBI Taxonomy" id="47281"/>
    <lineage>
        <taxon>Eukaryota</taxon>
        <taxon>Viridiplantae</taxon>
        <taxon>Chlorophyta</taxon>
        <taxon>core chlorophytes</taxon>
        <taxon>Chlorophyceae</taxon>
        <taxon>CS clade</taxon>
        <taxon>Chlamydomonadales</taxon>
        <taxon>Chlamydomonadales incertae sedis</taxon>
        <taxon>Edaphochlamys</taxon>
    </lineage>
</organism>
<dbReference type="EMBL" id="JAEHOE010000010">
    <property type="protein sequence ID" value="KAG2498289.1"/>
    <property type="molecule type" value="Genomic_DNA"/>
</dbReference>
<keyword evidence="1" id="KW-0677">Repeat</keyword>
<evidence type="ECO:0000256" key="1">
    <source>
        <dbReference type="ARBA" id="ARBA00022737"/>
    </source>
</evidence>
<feature type="signal peptide" evidence="2">
    <location>
        <begin position="1"/>
        <end position="25"/>
    </location>
</feature>
<proteinExistence type="predicted"/>
<feature type="chain" id="PRO_5032748683" description="HYR domain-containing protein" evidence="2">
    <location>
        <begin position="26"/>
        <end position="726"/>
    </location>
</feature>
<evidence type="ECO:0000259" key="3">
    <source>
        <dbReference type="Pfam" id="PF02494"/>
    </source>
</evidence>
<dbReference type="PANTHER" id="PTHR24273:SF32">
    <property type="entry name" value="HYALIN"/>
    <property type="match status" value="1"/>
</dbReference>
<dbReference type="OrthoDB" id="6515930at2759"/>
<dbReference type="AlphaFoldDB" id="A0A835YIJ3"/>
<evidence type="ECO:0000313" key="4">
    <source>
        <dbReference type="EMBL" id="KAG2498289.1"/>
    </source>
</evidence>
<comment type="caution">
    <text evidence="4">The sequence shown here is derived from an EMBL/GenBank/DDBJ whole genome shotgun (WGS) entry which is preliminary data.</text>
</comment>
<gene>
    <name evidence="4" type="ORF">HYH03_003550</name>
</gene>
<evidence type="ECO:0000313" key="5">
    <source>
        <dbReference type="Proteomes" id="UP000612055"/>
    </source>
</evidence>
<dbReference type="Proteomes" id="UP000612055">
    <property type="component" value="Unassembled WGS sequence"/>
</dbReference>
<feature type="domain" description="HYR" evidence="3">
    <location>
        <begin position="489"/>
        <end position="519"/>
    </location>
</feature>
<name>A0A835YIJ3_9CHLO</name>
<keyword evidence="5" id="KW-1185">Reference proteome</keyword>
<accession>A0A835YIJ3</accession>
<dbReference type="PANTHER" id="PTHR24273">
    <property type="entry name" value="FI04643P-RELATED"/>
    <property type="match status" value="1"/>
</dbReference>
<reference evidence="4" key="1">
    <citation type="journal article" date="2020" name="bioRxiv">
        <title>Comparative genomics of Chlamydomonas.</title>
        <authorList>
            <person name="Craig R.J."/>
            <person name="Hasan A.R."/>
            <person name="Ness R.W."/>
            <person name="Keightley P.D."/>
        </authorList>
    </citation>
    <scope>NUCLEOTIDE SEQUENCE</scope>
    <source>
        <strain evidence="4">CCAP 11/70</strain>
    </source>
</reference>
<protein>
    <recommendedName>
        <fullName evidence="3">HYR domain-containing protein</fullName>
    </recommendedName>
</protein>
<keyword evidence="2" id="KW-0732">Signal</keyword>
<sequence>MATLLRAPAGPLLLLLALSASLASASHFRAGKTTWRTTGDGNLEITLTSSWRTGSSGGYTTLYSDCGIQFTQSMSETDGNTYLDAAGNSYYTLTSTRVVSKPASDCTFMVDDCCRISNLVFGSDGDMILQTKYTSGVSMSPTPTNPAIMQVPKAASGASSSVFVPVTPAPGSTFSCSLVPGGLSSVSSTLSVATETGGCRVSWANSALNAQDKAPVTLRITSGTIYTDTDFILEIANASPGSPPSTVVTANGAVVAQGSTLEFAVGTTYTVTFTTTDPDEGATLSGLRVGSLPAGATLTGLSPGSSPLISTFTWTPTAINQIGTVQVLFSDQTNKQTTASFAYASVAPAGIPVVTVPADITEEANVAGGRVVVFEASATDDKDESVALVCVPASGATFPVGTTTVTCTAGPDTDGNTGTASFHVTITDKAAPTFIDGEGAPAIPPADMTIEATCPDGAPATIKTPRAADTEDPSPTVVCERLGDGKALTDLFPLGATVVTCTAKDRTGNAASVQFTVTVVDKIAPVIGVPAPNVFAEGTSESGAEVSYTVTVADLVTPRIEPSCTPASGSVFPFGSTTVTCTAKDAAGNTNTATFLVTVTNCAFSGFRPPVENPPLVNLVSTQQNLPLKWGLGGYFGMNILAPGYPRLVAVACGSFTGTVTPAGQPWSSPTPATSFLKYDTTESRYMIGYDLKGRTVINTCYQLQLQFTTCPNQIFMAYLNAIRNK</sequence>